<keyword evidence="2 5" id="KW-0812">Transmembrane</keyword>
<dbReference type="Proteomes" id="UP000199474">
    <property type="component" value="Unassembled WGS sequence"/>
</dbReference>
<evidence type="ECO:0000313" key="6">
    <source>
        <dbReference type="EMBL" id="SFE22733.1"/>
    </source>
</evidence>
<keyword evidence="4 5" id="KW-0472">Membrane</keyword>
<feature type="transmembrane region" description="Helical" evidence="5">
    <location>
        <begin position="6"/>
        <end position="27"/>
    </location>
</feature>
<feature type="transmembrane region" description="Helical" evidence="5">
    <location>
        <begin position="157"/>
        <end position="177"/>
    </location>
</feature>
<dbReference type="STRING" id="640948.SAMN05216238_11098"/>
<accession>A0A1I1YX42</accession>
<keyword evidence="7" id="KW-1185">Reference proteome</keyword>
<feature type="transmembrane region" description="Helical" evidence="5">
    <location>
        <begin position="130"/>
        <end position="151"/>
    </location>
</feature>
<sequence length="206" mass="22177">MLHYTGLILLIFGVSIDGFGVGMSYGVRRVHVPLAAIGVIMFCSGLVVYLAMTIGNVLKTWITPGIADNIGGFIILIIGVYCLYNVLRSKKETIPSSSYTQETWSQFKTVMKEPQQADLDQSGSISFSEAFLLGSALAVDAFGAGLGAAMLSYSPVLTALSIALMSGILVFCGVRMGHFLSTKKWTQQLTLLPPFLLILLGIFNIL</sequence>
<dbReference type="NCBIfam" id="TIGR02840">
    <property type="entry name" value="spore_YtaF"/>
    <property type="match status" value="1"/>
</dbReference>
<dbReference type="Pfam" id="PF02659">
    <property type="entry name" value="Mntp"/>
    <property type="match status" value="2"/>
</dbReference>
<protein>
    <submittedName>
        <fullName evidence="6">Putative sporulation protein YtaF</fullName>
    </submittedName>
</protein>
<dbReference type="AlphaFoldDB" id="A0A1I1YX42"/>
<proteinExistence type="predicted"/>
<keyword evidence="3 5" id="KW-1133">Transmembrane helix</keyword>
<name>A0A1I1YX42_9BACI</name>
<dbReference type="EMBL" id="FOMR01000010">
    <property type="protein sequence ID" value="SFE22733.1"/>
    <property type="molecule type" value="Genomic_DNA"/>
</dbReference>
<feature type="transmembrane region" description="Helical" evidence="5">
    <location>
        <begin position="70"/>
        <end position="87"/>
    </location>
</feature>
<keyword evidence="1" id="KW-1003">Cell membrane</keyword>
<organism evidence="6 7">
    <name type="scientific">Lentibacillus persicus</name>
    <dbReference type="NCBI Taxonomy" id="640948"/>
    <lineage>
        <taxon>Bacteria</taxon>
        <taxon>Bacillati</taxon>
        <taxon>Bacillota</taxon>
        <taxon>Bacilli</taxon>
        <taxon>Bacillales</taxon>
        <taxon>Bacillaceae</taxon>
        <taxon>Lentibacillus</taxon>
    </lineage>
</organism>
<dbReference type="InterPro" id="IPR014205">
    <property type="entry name" value="Spore_YtaF"/>
</dbReference>
<evidence type="ECO:0000256" key="1">
    <source>
        <dbReference type="ARBA" id="ARBA00022475"/>
    </source>
</evidence>
<evidence type="ECO:0000256" key="3">
    <source>
        <dbReference type="ARBA" id="ARBA00022989"/>
    </source>
</evidence>
<dbReference type="PANTHER" id="PTHR35529:SF2">
    <property type="entry name" value="SPORULATION PROTEIN YTAF-RELATED"/>
    <property type="match status" value="1"/>
</dbReference>
<evidence type="ECO:0000256" key="5">
    <source>
        <dbReference type="SAM" id="Phobius"/>
    </source>
</evidence>
<feature type="transmembrane region" description="Helical" evidence="5">
    <location>
        <begin position="34"/>
        <end position="58"/>
    </location>
</feature>
<dbReference type="OrthoDB" id="1679205at2"/>
<gene>
    <name evidence="6" type="ORF">SAMN05216238_11098</name>
</gene>
<evidence type="ECO:0000256" key="4">
    <source>
        <dbReference type="ARBA" id="ARBA00023136"/>
    </source>
</evidence>
<evidence type="ECO:0000256" key="2">
    <source>
        <dbReference type="ARBA" id="ARBA00022692"/>
    </source>
</evidence>
<dbReference type="InterPro" id="IPR003810">
    <property type="entry name" value="Mntp/YtaF"/>
</dbReference>
<dbReference type="RefSeq" id="WP_090086476.1">
    <property type="nucleotide sequence ID" value="NZ_FOMR01000010.1"/>
</dbReference>
<evidence type="ECO:0000313" key="7">
    <source>
        <dbReference type="Proteomes" id="UP000199474"/>
    </source>
</evidence>
<reference evidence="7" key="1">
    <citation type="submission" date="2016-10" db="EMBL/GenBank/DDBJ databases">
        <authorList>
            <person name="Varghese N."/>
            <person name="Submissions S."/>
        </authorList>
    </citation>
    <scope>NUCLEOTIDE SEQUENCE [LARGE SCALE GENOMIC DNA]</scope>
    <source>
        <strain evidence="7">DSM 22530</strain>
    </source>
</reference>
<dbReference type="PANTHER" id="PTHR35529">
    <property type="entry name" value="MANGANESE EFFLUX PUMP MNTP-RELATED"/>
    <property type="match status" value="1"/>
</dbReference>